<evidence type="ECO:0000313" key="2">
    <source>
        <dbReference type="Proteomes" id="UP001159641"/>
    </source>
</evidence>
<protein>
    <submittedName>
        <fullName evidence="1">Uncharacterized protein</fullName>
    </submittedName>
</protein>
<keyword evidence="2" id="KW-1185">Reference proteome</keyword>
<dbReference type="AlphaFoldDB" id="A0AB34GPV5"/>
<proteinExistence type="predicted"/>
<reference evidence="1 2" key="1">
    <citation type="submission" date="2022-11" db="EMBL/GenBank/DDBJ databases">
        <title>Whole genome sequence of Eschrichtius robustus ER-17-0199.</title>
        <authorList>
            <person name="Bruniche-Olsen A."/>
            <person name="Black A.N."/>
            <person name="Fields C.J."/>
            <person name="Walden K."/>
            <person name="Dewoody J.A."/>
        </authorList>
    </citation>
    <scope>NUCLEOTIDE SEQUENCE [LARGE SCALE GENOMIC DNA]</scope>
    <source>
        <strain evidence="1">ER-17-0199</strain>
        <tissue evidence="1">Blubber</tissue>
    </source>
</reference>
<gene>
    <name evidence="1" type="ORF">J1605_000798</name>
</gene>
<organism evidence="1 2">
    <name type="scientific">Eschrichtius robustus</name>
    <name type="common">California gray whale</name>
    <name type="synonym">Eschrichtius gibbosus</name>
    <dbReference type="NCBI Taxonomy" id="9764"/>
    <lineage>
        <taxon>Eukaryota</taxon>
        <taxon>Metazoa</taxon>
        <taxon>Chordata</taxon>
        <taxon>Craniata</taxon>
        <taxon>Vertebrata</taxon>
        <taxon>Euteleostomi</taxon>
        <taxon>Mammalia</taxon>
        <taxon>Eutheria</taxon>
        <taxon>Laurasiatheria</taxon>
        <taxon>Artiodactyla</taxon>
        <taxon>Whippomorpha</taxon>
        <taxon>Cetacea</taxon>
        <taxon>Mysticeti</taxon>
        <taxon>Eschrichtiidae</taxon>
        <taxon>Eschrichtius</taxon>
    </lineage>
</organism>
<evidence type="ECO:0000313" key="1">
    <source>
        <dbReference type="EMBL" id="KAJ8780755.1"/>
    </source>
</evidence>
<accession>A0AB34GPV5</accession>
<dbReference type="EMBL" id="JAIQCJ010002152">
    <property type="protein sequence ID" value="KAJ8780755.1"/>
    <property type="molecule type" value="Genomic_DNA"/>
</dbReference>
<comment type="caution">
    <text evidence="1">The sequence shown here is derived from an EMBL/GenBank/DDBJ whole genome shotgun (WGS) entry which is preliminary data.</text>
</comment>
<sequence>MTQPDTGAAPPPEPRPLCSRLLMGHAAATGARFESSAIRGDPVTRFAALEPPAPEASLWLPAEHLEKSRGPLALLSPTPTASGGSQVPTGTPLGVVGSVFPHCSVPGTD</sequence>
<dbReference type="Proteomes" id="UP001159641">
    <property type="component" value="Unassembled WGS sequence"/>
</dbReference>
<name>A0AB34GPV5_ESCRO</name>